<dbReference type="InterPro" id="IPR029033">
    <property type="entry name" value="His_PPase_superfam"/>
</dbReference>
<dbReference type="OrthoDB" id="258392at2759"/>
<dbReference type="GO" id="GO:0016791">
    <property type="term" value="F:phosphatase activity"/>
    <property type="evidence" value="ECO:0007669"/>
    <property type="project" value="TreeGrafter"/>
</dbReference>
<evidence type="ECO:0000256" key="1">
    <source>
        <dbReference type="ARBA" id="ARBA00005375"/>
    </source>
</evidence>
<organism evidence="3 4">
    <name type="scientific">Dendrothele bispora (strain CBS 962.96)</name>
    <dbReference type="NCBI Taxonomy" id="1314807"/>
    <lineage>
        <taxon>Eukaryota</taxon>
        <taxon>Fungi</taxon>
        <taxon>Dikarya</taxon>
        <taxon>Basidiomycota</taxon>
        <taxon>Agaricomycotina</taxon>
        <taxon>Agaricomycetes</taxon>
        <taxon>Agaricomycetidae</taxon>
        <taxon>Agaricales</taxon>
        <taxon>Agaricales incertae sedis</taxon>
        <taxon>Dendrothele</taxon>
    </lineage>
</organism>
<keyword evidence="4" id="KW-1185">Reference proteome</keyword>
<evidence type="ECO:0000256" key="2">
    <source>
        <dbReference type="SAM" id="Phobius"/>
    </source>
</evidence>
<feature type="transmembrane region" description="Helical" evidence="2">
    <location>
        <begin position="404"/>
        <end position="429"/>
    </location>
</feature>
<dbReference type="Pfam" id="PF00328">
    <property type="entry name" value="His_Phos_2"/>
    <property type="match status" value="1"/>
</dbReference>
<name>A0A4S8LCZ7_DENBC</name>
<dbReference type="AlphaFoldDB" id="A0A4S8LCZ7"/>
<keyword evidence="2" id="KW-1133">Transmembrane helix</keyword>
<dbReference type="EMBL" id="ML179506">
    <property type="protein sequence ID" value="THU86228.1"/>
    <property type="molecule type" value="Genomic_DNA"/>
</dbReference>
<reference evidence="3 4" key="1">
    <citation type="journal article" date="2019" name="Nat. Ecol. Evol.">
        <title>Megaphylogeny resolves global patterns of mushroom evolution.</title>
        <authorList>
            <person name="Varga T."/>
            <person name="Krizsan K."/>
            <person name="Foldi C."/>
            <person name="Dima B."/>
            <person name="Sanchez-Garcia M."/>
            <person name="Sanchez-Ramirez S."/>
            <person name="Szollosi G.J."/>
            <person name="Szarkandi J.G."/>
            <person name="Papp V."/>
            <person name="Albert L."/>
            <person name="Andreopoulos W."/>
            <person name="Angelini C."/>
            <person name="Antonin V."/>
            <person name="Barry K.W."/>
            <person name="Bougher N.L."/>
            <person name="Buchanan P."/>
            <person name="Buyck B."/>
            <person name="Bense V."/>
            <person name="Catcheside P."/>
            <person name="Chovatia M."/>
            <person name="Cooper J."/>
            <person name="Damon W."/>
            <person name="Desjardin D."/>
            <person name="Finy P."/>
            <person name="Geml J."/>
            <person name="Haridas S."/>
            <person name="Hughes K."/>
            <person name="Justo A."/>
            <person name="Karasinski D."/>
            <person name="Kautmanova I."/>
            <person name="Kiss B."/>
            <person name="Kocsube S."/>
            <person name="Kotiranta H."/>
            <person name="LaButti K.M."/>
            <person name="Lechner B.E."/>
            <person name="Liimatainen K."/>
            <person name="Lipzen A."/>
            <person name="Lukacs Z."/>
            <person name="Mihaltcheva S."/>
            <person name="Morgado L.N."/>
            <person name="Niskanen T."/>
            <person name="Noordeloos M.E."/>
            <person name="Ohm R.A."/>
            <person name="Ortiz-Santana B."/>
            <person name="Ovrebo C."/>
            <person name="Racz N."/>
            <person name="Riley R."/>
            <person name="Savchenko A."/>
            <person name="Shiryaev A."/>
            <person name="Soop K."/>
            <person name="Spirin V."/>
            <person name="Szebenyi C."/>
            <person name="Tomsovsky M."/>
            <person name="Tulloss R.E."/>
            <person name="Uehling J."/>
            <person name="Grigoriev I.V."/>
            <person name="Vagvolgyi C."/>
            <person name="Papp T."/>
            <person name="Martin F.M."/>
            <person name="Miettinen O."/>
            <person name="Hibbett D.S."/>
            <person name="Nagy L.G."/>
        </authorList>
    </citation>
    <scope>NUCLEOTIDE SEQUENCE [LARGE SCALE GENOMIC DNA]</scope>
    <source>
        <strain evidence="3 4">CBS 962.96</strain>
    </source>
</reference>
<dbReference type="Proteomes" id="UP000297245">
    <property type="component" value="Unassembled WGS sequence"/>
</dbReference>
<dbReference type="Gene3D" id="3.40.50.1240">
    <property type="entry name" value="Phosphoglycerate mutase-like"/>
    <property type="match status" value="1"/>
</dbReference>
<protein>
    <submittedName>
        <fullName evidence="3">Phosphoglycerate mutase-like protein</fullName>
    </submittedName>
</protein>
<accession>A0A4S8LCZ7</accession>
<dbReference type="PANTHER" id="PTHR11567:SF142">
    <property type="entry name" value="PHOSPHOGLYCERATE MUTASE-LIKE PROTEIN"/>
    <property type="match status" value="1"/>
</dbReference>
<dbReference type="PANTHER" id="PTHR11567">
    <property type="entry name" value="ACID PHOSPHATASE-RELATED"/>
    <property type="match status" value="1"/>
</dbReference>
<sequence length="451" mass="48522">MSDNSKVLGVVVIARHGDRQGFYQDPNTYTASSTVITPLGEVQEFRLGQLIRSHYLNSSSPLFISGVNSSVPDQTQILARADAGGEGGVIVNSAMALLQGLFPANPNATTTLANGTTVSAPLNGYQYLPIESVEPDNDVSLEGWTQCAAFDQSTQNFYQSAVFQQKKAESASFLSQLPRYLDGRNATLENMWNIFDFMNVEDIHDSSFAQNLPENFLEQARDLANFHEYGVFSDPDLAGIGNIAFRTTLPSVLNGLNSIQNSSQPLKLVYEAVSYKPFLSMFNMTGAAAMNPQLAGVVNYAAAVILEVLQPSDSSSEPVIRFKFKNGTDDPDFKTYNFMNSTQDVALSTFVNYMAPAAINSTSEWCTICGNTQNRGCGAISAAAANARAAAAVHQPISPVGAGFLGAGLTIFVALCMLGILFFLGILTVGRGKSRRNRKSGSESDSIERKA</sequence>
<dbReference type="InterPro" id="IPR050645">
    <property type="entry name" value="Histidine_acid_phosphatase"/>
</dbReference>
<keyword evidence="2" id="KW-0812">Transmembrane</keyword>
<evidence type="ECO:0000313" key="3">
    <source>
        <dbReference type="EMBL" id="THU86228.1"/>
    </source>
</evidence>
<evidence type="ECO:0000313" key="4">
    <source>
        <dbReference type="Proteomes" id="UP000297245"/>
    </source>
</evidence>
<dbReference type="InterPro" id="IPR000560">
    <property type="entry name" value="His_Pase_clade-2"/>
</dbReference>
<proteinExistence type="inferred from homology"/>
<gene>
    <name evidence="3" type="ORF">K435DRAFT_782951</name>
</gene>
<dbReference type="SUPFAM" id="SSF53254">
    <property type="entry name" value="Phosphoglycerate mutase-like"/>
    <property type="match status" value="1"/>
</dbReference>
<comment type="similarity">
    <text evidence="1">Belongs to the histidine acid phosphatase family.</text>
</comment>
<keyword evidence="2" id="KW-0472">Membrane</keyword>